<dbReference type="EMBL" id="PGTN01000038">
    <property type="protein sequence ID" value="PJF47688.1"/>
    <property type="molecule type" value="Genomic_DNA"/>
</dbReference>
<feature type="region of interest" description="Disordered" evidence="16">
    <location>
        <begin position="411"/>
        <end position="437"/>
    </location>
</feature>
<dbReference type="PANTHER" id="PTHR30538:SF1">
    <property type="entry name" value="L-LYSINE 2,3-AMINOMUTASE"/>
    <property type="match status" value="1"/>
</dbReference>
<name>A0A2M8QD45_9CHLR</name>
<reference evidence="18 19" key="1">
    <citation type="submission" date="2017-11" db="EMBL/GenBank/DDBJ databases">
        <title>Evolution of Phototrophy in the Chloroflexi Phylum Driven by Horizontal Gene Transfer.</title>
        <authorList>
            <person name="Ward L.M."/>
            <person name="Hemp J."/>
            <person name="Shih P.M."/>
            <person name="Mcglynn S.E."/>
            <person name="Fischer W."/>
        </authorList>
    </citation>
    <scope>NUCLEOTIDE SEQUENCE [LARGE SCALE GENOMIC DNA]</scope>
    <source>
        <strain evidence="18">JP3_7</strain>
    </source>
</reference>
<dbReference type="Pfam" id="PF12544">
    <property type="entry name" value="LAM_C"/>
    <property type="match status" value="1"/>
</dbReference>
<dbReference type="NCBIfam" id="TIGR03820">
    <property type="entry name" value="lys_2_3_AblA"/>
    <property type="match status" value="1"/>
</dbReference>
<gene>
    <name evidence="18" type="primary">ablA</name>
    <name evidence="18" type="ORF">CUN48_07390</name>
</gene>
<comment type="catalytic activity">
    <reaction evidence="1">
        <text>L-lysine = (3S)-3,6-diaminohexanoate</text>
        <dbReference type="Rhea" id="RHEA:19177"/>
        <dbReference type="ChEBI" id="CHEBI:32551"/>
        <dbReference type="ChEBI" id="CHEBI:57434"/>
        <dbReference type="EC" id="5.4.3.2"/>
    </reaction>
</comment>
<evidence type="ECO:0000256" key="8">
    <source>
        <dbReference type="ARBA" id="ARBA00022691"/>
    </source>
</evidence>
<keyword evidence="13" id="KW-0413">Isomerase</keyword>
<keyword evidence="10 15" id="KW-0663">Pyridoxal phosphate</keyword>
<dbReference type="GO" id="GO:0046872">
    <property type="term" value="F:metal ion binding"/>
    <property type="evidence" value="ECO:0007669"/>
    <property type="project" value="UniProtKB-KW"/>
</dbReference>
<evidence type="ECO:0000256" key="10">
    <source>
        <dbReference type="ARBA" id="ARBA00022898"/>
    </source>
</evidence>
<evidence type="ECO:0000313" key="18">
    <source>
        <dbReference type="EMBL" id="PJF47688.1"/>
    </source>
</evidence>
<evidence type="ECO:0000256" key="5">
    <source>
        <dbReference type="ARBA" id="ARBA00012144"/>
    </source>
</evidence>
<protein>
    <recommendedName>
        <fullName evidence="6">L-lysine 2,3-aminomutase</fullName>
        <ecNumber evidence="5">5.4.3.2</ecNumber>
    </recommendedName>
</protein>
<dbReference type="GO" id="GO:0050066">
    <property type="term" value="F:L-lysine 2,3-aminomutase activity"/>
    <property type="evidence" value="ECO:0007669"/>
    <property type="project" value="UniProtKB-EC"/>
</dbReference>
<keyword evidence="9 14" id="KW-0479">Metal-binding</keyword>
<evidence type="ECO:0000256" key="11">
    <source>
        <dbReference type="ARBA" id="ARBA00023004"/>
    </source>
</evidence>
<dbReference type="SFLD" id="SFLDS00029">
    <property type="entry name" value="Radical_SAM"/>
    <property type="match status" value="1"/>
</dbReference>
<dbReference type="AlphaFoldDB" id="A0A2M8QD45"/>
<accession>A0A2M8QD45</accession>
<feature type="modified residue" description="N6-(pyridoxal phosphate)lysine" evidence="15">
    <location>
        <position position="345"/>
    </location>
</feature>
<feature type="compositionally biased region" description="Polar residues" evidence="16">
    <location>
        <begin position="421"/>
        <end position="435"/>
    </location>
</feature>
<evidence type="ECO:0000256" key="13">
    <source>
        <dbReference type="ARBA" id="ARBA00023235"/>
    </source>
</evidence>
<evidence type="ECO:0000259" key="17">
    <source>
        <dbReference type="PROSITE" id="PS51918"/>
    </source>
</evidence>
<comment type="caution">
    <text evidence="18">The sequence shown here is derived from an EMBL/GenBank/DDBJ whole genome shotgun (WGS) entry which is preliminary data.</text>
</comment>
<dbReference type="InterPro" id="IPR058240">
    <property type="entry name" value="rSAM_sf"/>
</dbReference>
<feature type="region of interest" description="Disordered" evidence="16">
    <location>
        <begin position="374"/>
        <end position="393"/>
    </location>
</feature>
<dbReference type="InterPro" id="IPR022459">
    <property type="entry name" value="Lysine_aminomutase"/>
</dbReference>
<dbReference type="PROSITE" id="PS51918">
    <property type="entry name" value="RADICAL_SAM"/>
    <property type="match status" value="1"/>
</dbReference>
<dbReference type="Proteomes" id="UP000230790">
    <property type="component" value="Unassembled WGS sequence"/>
</dbReference>
<dbReference type="Gene3D" id="3.20.20.70">
    <property type="entry name" value="Aldolase class I"/>
    <property type="match status" value="1"/>
</dbReference>
<dbReference type="CDD" id="cd01335">
    <property type="entry name" value="Radical_SAM"/>
    <property type="match status" value="1"/>
</dbReference>
<organism evidence="18 19">
    <name type="scientific">Candidatus Thermofonsia Clade 3 bacterium</name>
    <dbReference type="NCBI Taxonomy" id="2364212"/>
    <lineage>
        <taxon>Bacteria</taxon>
        <taxon>Bacillati</taxon>
        <taxon>Chloroflexota</taxon>
        <taxon>Candidatus Thermofontia</taxon>
        <taxon>Candidatus Thermofonsia Clade 3</taxon>
    </lineage>
</organism>
<keyword evidence="7 14" id="KW-0004">4Fe-4S</keyword>
<evidence type="ECO:0000256" key="16">
    <source>
        <dbReference type="SAM" id="MobiDB-lite"/>
    </source>
</evidence>
<keyword evidence="12 14" id="KW-0411">Iron-sulfur</keyword>
<dbReference type="Pfam" id="PF04055">
    <property type="entry name" value="Radical_SAM"/>
    <property type="match status" value="1"/>
</dbReference>
<dbReference type="NCBIfam" id="TIGR00238">
    <property type="entry name" value="KamA family radical SAM protein"/>
    <property type="match status" value="1"/>
</dbReference>
<evidence type="ECO:0000256" key="2">
    <source>
        <dbReference type="ARBA" id="ARBA00001933"/>
    </source>
</evidence>
<comment type="cofactor">
    <cofactor evidence="2 15">
        <name>pyridoxal 5'-phosphate</name>
        <dbReference type="ChEBI" id="CHEBI:597326"/>
    </cofactor>
</comment>
<proteinExistence type="inferred from homology"/>
<dbReference type="EC" id="5.4.3.2" evidence="5"/>
<evidence type="ECO:0000256" key="12">
    <source>
        <dbReference type="ARBA" id="ARBA00023014"/>
    </source>
</evidence>
<evidence type="ECO:0000256" key="14">
    <source>
        <dbReference type="PIRSR" id="PIRSR004911-1"/>
    </source>
</evidence>
<keyword evidence="8" id="KW-0949">S-adenosyl-L-methionine</keyword>
<dbReference type="PIRSF" id="PIRSF004911">
    <property type="entry name" value="DUF160"/>
    <property type="match status" value="1"/>
</dbReference>
<evidence type="ECO:0000313" key="19">
    <source>
        <dbReference type="Proteomes" id="UP000230790"/>
    </source>
</evidence>
<dbReference type="SFLD" id="SFLDG01070">
    <property type="entry name" value="PLP-dependent"/>
    <property type="match status" value="1"/>
</dbReference>
<sequence>MSIPYRLPQGRTPRPALWADVPDEQWDDWRWQLSHRLNTTEDLAKLIRLTEEERAGLNAPNKFRVDITPYFASLIDPDDPNCPVRLQVVPRGRELKAFESMMEDSLAEDTHAPVPGLVHRYPDRVLMLVTTQCASYCRYCTRSRIVGDPHAMFNRRHHDMQIEYLRRTPEVRDVLLSGGDPLTLPQKILEDLLRRLRDIPHIEIIRIGSRVPVFLPQRITDELVEMLRQFHPLWMNIHVNHPKEITPELARACAKLADAGIPLGNQSVLLAGVNDHPNIIRKLCHELVKIRVRPYYLYQCDLVAGSGHFRTPIAAGLEIMEALRGHTSGYAIPTFVVDLPGGGGKVPVLPNYLISQSPGRAVFRNFEGYISTYTEPTDYQRPQPAPEPRASRKLPGVASLLAGETITIEPDGWRAHHLPTAESNGQSGPHNNGTESIPLDALLDRHDVQLTGEGDEPSWAKIN</sequence>
<dbReference type="GO" id="GO:0051539">
    <property type="term" value="F:4 iron, 4 sulfur cluster binding"/>
    <property type="evidence" value="ECO:0007669"/>
    <property type="project" value="UniProtKB-KW"/>
</dbReference>
<dbReference type="InterPro" id="IPR013785">
    <property type="entry name" value="Aldolase_TIM"/>
</dbReference>
<comment type="cofactor">
    <cofactor evidence="3">
        <name>[4Fe-4S] cluster</name>
        <dbReference type="ChEBI" id="CHEBI:49883"/>
    </cofactor>
</comment>
<dbReference type="SFLD" id="SFLDF00283">
    <property type="entry name" value="L-lysine_2_3-aminomutase_(LAM"/>
    <property type="match status" value="1"/>
</dbReference>
<dbReference type="SUPFAM" id="SSF102114">
    <property type="entry name" value="Radical SAM enzymes"/>
    <property type="match status" value="1"/>
</dbReference>
<dbReference type="InterPro" id="IPR025895">
    <property type="entry name" value="LAM_C_dom"/>
</dbReference>
<feature type="binding site" evidence="14">
    <location>
        <position position="133"/>
    </location>
    <ligand>
        <name>[4Fe-4S] cluster</name>
        <dbReference type="ChEBI" id="CHEBI:49883"/>
        <note>4Fe-4S-S-AdoMet</note>
    </ligand>
</feature>
<dbReference type="Gene3D" id="6.10.140.1170">
    <property type="match status" value="1"/>
</dbReference>
<evidence type="ECO:0000256" key="4">
    <source>
        <dbReference type="ARBA" id="ARBA00008703"/>
    </source>
</evidence>
<feature type="domain" description="Radical SAM core" evidence="17">
    <location>
        <begin position="119"/>
        <end position="331"/>
    </location>
</feature>
<feature type="binding site" evidence="14">
    <location>
        <position position="140"/>
    </location>
    <ligand>
        <name>[4Fe-4S] cluster</name>
        <dbReference type="ChEBI" id="CHEBI:49883"/>
        <note>4Fe-4S-S-AdoMet</note>
    </ligand>
</feature>
<evidence type="ECO:0000256" key="3">
    <source>
        <dbReference type="ARBA" id="ARBA00001966"/>
    </source>
</evidence>
<feature type="binding site" evidence="14">
    <location>
        <position position="137"/>
    </location>
    <ligand>
        <name>[4Fe-4S] cluster</name>
        <dbReference type="ChEBI" id="CHEBI:49883"/>
        <note>4Fe-4S-S-AdoMet</note>
    </ligand>
</feature>
<dbReference type="Gene3D" id="6.20.120.40">
    <property type="match status" value="1"/>
</dbReference>
<dbReference type="InterPro" id="IPR007197">
    <property type="entry name" value="rSAM"/>
</dbReference>
<dbReference type="PANTHER" id="PTHR30538">
    <property type="entry name" value="LYSINE 2,3-AMINOMUTASE-RELATED"/>
    <property type="match status" value="1"/>
</dbReference>
<evidence type="ECO:0000256" key="1">
    <source>
        <dbReference type="ARBA" id="ARBA00000911"/>
    </source>
</evidence>
<comment type="similarity">
    <text evidence="4">Belongs to the radical SAM superfamily. KamA family.</text>
</comment>
<evidence type="ECO:0000256" key="9">
    <source>
        <dbReference type="ARBA" id="ARBA00022723"/>
    </source>
</evidence>
<keyword evidence="11" id="KW-0408">Iron</keyword>
<evidence type="ECO:0000256" key="7">
    <source>
        <dbReference type="ARBA" id="ARBA00022485"/>
    </source>
</evidence>
<evidence type="ECO:0000256" key="15">
    <source>
        <dbReference type="PIRSR" id="PIRSR603739-50"/>
    </source>
</evidence>
<dbReference type="InterPro" id="IPR003739">
    <property type="entry name" value="Lys_aminomutase/Glu_NH3_mut"/>
</dbReference>
<evidence type="ECO:0000256" key="6">
    <source>
        <dbReference type="ARBA" id="ARBA00022363"/>
    </source>
</evidence>